<feature type="region of interest" description="Disordered" evidence="1">
    <location>
        <begin position="338"/>
        <end position="360"/>
    </location>
</feature>
<comment type="caution">
    <text evidence="4">The sequence shown here is derived from an EMBL/GenBank/DDBJ whole genome shotgun (WGS) entry which is preliminary data.</text>
</comment>
<evidence type="ECO:0000313" key="5">
    <source>
        <dbReference type="Proteomes" id="UP000692954"/>
    </source>
</evidence>
<organism evidence="4 5">
    <name type="scientific">Paramecium sonneborni</name>
    <dbReference type="NCBI Taxonomy" id="65129"/>
    <lineage>
        <taxon>Eukaryota</taxon>
        <taxon>Sar</taxon>
        <taxon>Alveolata</taxon>
        <taxon>Ciliophora</taxon>
        <taxon>Intramacronucleata</taxon>
        <taxon>Oligohymenophorea</taxon>
        <taxon>Peniculida</taxon>
        <taxon>Parameciidae</taxon>
        <taxon>Paramecium</taxon>
    </lineage>
</organism>
<dbReference type="EMBL" id="CAJJDN010000022">
    <property type="protein sequence ID" value="CAD8067030.1"/>
    <property type="molecule type" value="Genomic_DNA"/>
</dbReference>
<dbReference type="Proteomes" id="UP000692954">
    <property type="component" value="Unassembled WGS sequence"/>
</dbReference>
<dbReference type="CDD" id="cd14498">
    <property type="entry name" value="DSP"/>
    <property type="match status" value="1"/>
</dbReference>
<protein>
    <recommendedName>
        <fullName evidence="6">Tyrosine-protein phosphatase domain-containing protein</fullName>
    </recommendedName>
</protein>
<evidence type="ECO:0000313" key="4">
    <source>
        <dbReference type="EMBL" id="CAD8067030.1"/>
    </source>
</evidence>
<feature type="compositionally biased region" description="Polar residues" evidence="1">
    <location>
        <begin position="436"/>
        <end position="451"/>
    </location>
</feature>
<feature type="region of interest" description="Disordered" evidence="1">
    <location>
        <begin position="690"/>
        <end position="710"/>
    </location>
</feature>
<evidence type="ECO:0000259" key="3">
    <source>
        <dbReference type="PROSITE" id="PS50056"/>
    </source>
</evidence>
<evidence type="ECO:0000256" key="1">
    <source>
        <dbReference type="SAM" id="MobiDB-lite"/>
    </source>
</evidence>
<dbReference type="AlphaFoldDB" id="A0A8S1LH60"/>
<feature type="compositionally biased region" description="Low complexity" evidence="1">
    <location>
        <begin position="640"/>
        <end position="652"/>
    </location>
</feature>
<evidence type="ECO:0000259" key="2">
    <source>
        <dbReference type="PROSITE" id="PS50054"/>
    </source>
</evidence>
<sequence>MAQNQIVGAIKIKDGLFIGDEFASQDREFIITNKVTHIINCAGTEIQNKWTLMGTKYLTFNWLEQDNEVLFDERGENVNKIFTFIEECFQQGESCLVHSVRGQSRACCVLAAYFMKKYSWTLYKTLEYLNSRRPDLEIRASFFYQLNALENKMNKLGPKRTASWNELTSDESNPQNVQEELIIRNTFLNSHNGPVDEIYTNLQAKQGVLGKLTNQKLKWKDQINKENIQLATLVYTGSPDFVPVSEINLKRDSDTSILKGAQKNQSSIQLPKQPQIQSSFPKSNQNTTQVRTESSKSQQQDQTDITINSNLISANLTSIPSFQNLLLHCAAKSKTPLQQQQQPQQLQQQPQQQQQLLSQQSNIPQFQQQQQIIIEQNNKKPQLLNNFIKTTENQTEQQQQHLLGNILNTNNQILQNTCNQIRSNSLQQNEEKKLCTDNQNRPSSLKQKDNQNSILTNFQEFKNQVQQSLNYFNKQTEALLNFDKQSQQSQTTQISNQQNNTIQQKNKLDQLISPTLVQTMNSTKHSEIQKTLTQSISQLQSSYQKFQQLQQKTQIKQSQSQSCIQKQNIQNSELSQINQPSMLKQVTLIDRSSSLNKNQEIIDSKLRPNSTEIKDQQKSIGIQKKENLSPFSKDQPKKVSQQGPPLPQSSSQIYLRNVQCRRQAASTLRNQQKPNNSFQDKYLNQSANQAQNNSFNNNSNSAIEADQKQQTKGIVSDLNQFKKLISPQNPTKSQAQFVKNQPIKVLQELTEKTQSQKQVKAKDNISSTSFTLVQKPSSVNTRTFSPAIKNEPKSKTTNDSTLRHKIRNSSPGIAKDQDQSNSFQNISQTLQGKNSWKMF</sequence>
<gene>
    <name evidence="4" type="ORF">PSON_ATCC_30995.1.T0220239</name>
</gene>
<dbReference type="InterPro" id="IPR000387">
    <property type="entry name" value="Tyr_Pase_dom"/>
</dbReference>
<feature type="region of interest" description="Disordered" evidence="1">
    <location>
        <begin position="429"/>
        <end position="451"/>
    </location>
</feature>
<dbReference type="PANTHER" id="PTHR46653:SF1">
    <property type="entry name" value="SPECIFICITY PROTEIN PHOSPHATASE, PUTATIVE-RELATED"/>
    <property type="match status" value="1"/>
</dbReference>
<keyword evidence="5" id="KW-1185">Reference proteome</keyword>
<dbReference type="Pfam" id="PF00782">
    <property type="entry name" value="DSPc"/>
    <property type="match status" value="1"/>
</dbReference>
<reference evidence="4" key="1">
    <citation type="submission" date="2021-01" db="EMBL/GenBank/DDBJ databases">
        <authorList>
            <consortium name="Genoscope - CEA"/>
            <person name="William W."/>
        </authorList>
    </citation>
    <scope>NUCLEOTIDE SEQUENCE</scope>
</reference>
<feature type="region of interest" description="Disordered" evidence="1">
    <location>
        <begin position="260"/>
        <end position="303"/>
    </location>
</feature>
<feature type="compositionally biased region" description="Low complexity" evidence="1">
    <location>
        <begin position="690"/>
        <end position="702"/>
    </location>
</feature>
<accession>A0A8S1LH60</accession>
<evidence type="ECO:0008006" key="6">
    <source>
        <dbReference type="Google" id="ProtNLM"/>
    </source>
</evidence>
<dbReference type="PANTHER" id="PTHR46653">
    <property type="entry name" value="SPECIFICITY PROTEIN PHOSPHATASE, PUTATIVE-RELATED"/>
    <property type="match status" value="1"/>
</dbReference>
<proteinExistence type="predicted"/>
<feature type="region of interest" description="Disordered" evidence="1">
    <location>
        <begin position="599"/>
        <end position="653"/>
    </location>
</feature>
<feature type="compositionally biased region" description="Basic and acidic residues" evidence="1">
    <location>
        <begin position="600"/>
        <end position="627"/>
    </location>
</feature>
<feature type="domain" description="Tyrosine-protein phosphatase" evidence="2">
    <location>
        <begin position="8"/>
        <end position="155"/>
    </location>
</feature>
<dbReference type="InterPro" id="IPR020422">
    <property type="entry name" value="TYR_PHOSPHATASE_DUAL_dom"/>
</dbReference>
<dbReference type="SMART" id="SM00195">
    <property type="entry name" value="DSPc"/>
    <property type="match status" value="1"/>
</dbReference>
<dbReference type="PROSITE" id="PS50054">
    <property type="entry name" value="TYR_PHOSPHATASE_DUAL"/>
    <property type="match status" value="1"/>
</dbReference>
<feature type="compositionally biased region" description="Polar residues" evidence="1">
    <location>
        <begin position="262"/>
        <end position="303"/>
    </location>
</feature>
<feature type="compositionally biased region" description="Polar residues" evidence="1">
    <location>
        <begin position="819"/>
        <end position="839"/>
    </location>
</feature>
<feature type="domain" description="Tyrosine specific protein phosphatases" evidence="3">
    <location>
        <begin position="75"/>
        <end position="136"/>
    </location>
</feature>
<dbReference type="PROSITE" id="PS50056">
    <property type="entry name" value="TYR_PHOSPHATASE_2"/>
    <property type="match status" value="1"/>
</dbReference>
<dbReference type="InterPro" id="IPR000340">
    <property type="entry name" value="Dual-sp_phosphatase_cat-dom"/>
</dbReference>
<name>A0A8S1LH60_9CILI</name>
<feature type="compositionally biased region" description="Polar residues" evidence="1">
    <location>
        <begin position="773"/>
        <end position="784"/>
    </location>
</feature>
<feature type="region of interest" description="Disordered" evidence="1">
    <location>
        <begin position="773"/>
        <end position="839"/>
    </location>
</feature>
<dbReference type="OrthoDB" id="10252009at2759"/>